<proteinExistence type="predicted"/>
<dbReference type="PANTHER" id="PTHR37870:SF1">
    <property type="entry name" value="CHROMOSOME 2 C1ORF54 HOMOLOG"/>
    <property type="match status" value="1"/>
</dbReference>
<evidence type="ECO:0000313" key="2">
    <source>
        <dbReference type="EMBL" id="EFB28484.1"/>
    </source>
</evidence>
<dbReference type="PANTHER" id="PTHR37870">
    <property type="entry name" value="CHROMOSOME 1 OPEN READING FRAME 54"/>
    <property type="match status" value="1"/>
</dbReference>
<protein>
    <submittedName>
        <fullName evidence="2">Uncharacterized protein</fullName>
    </submittedName>
</protein>
<dbReference type="Pfam" id="PF15465">
    <property type="entry name" value="DUF4634"/>
    <property type="match status" value="1"/>
</dbReference>
<feature type="non-terminal residue" evidence="2">
    <location>
        <position position="1"/>
    </location>
</feature>
<reference evidence="2" key="1">
    <citation type="journal article" date="2010" name="Nature">
        <title>The sequence and de novo assembly of the giant panda genome.</title>
        <authorList>
            <person name="Li R."/>
            <person name="Fan W."/>
            <person name="Tian G."/>
            <person name="Zhu H."/>
            <person name="He L."/>
            <person name="Cai J."/>
            <person name="Huang Q."/>
            <person name="Cai Q."/>
            <person name="Li B."/>
            <person name="Bai Y."/>
            <person name="Zhang Z."/>
            <person name="Zhang Y."/>
            <person name="Wang W."/>
            <person name="Li J."/>
            <person name="Wei F."/>
            <person name="Li H."/>
            <person name="Jian M."/>
            <person name="Li J."/>
            <person name="Zhang Z."/>
            <person name="Nielsen R."/>
            <person name="Li D."/>
            <person name="Gu W."/>
            <person name="Yang Z."/>
            <person name="Xuan Z."/>
            <person name="Ryder O.A."/>
            <person name="Leung F.C."/>
            <person name="Zhou Y."/>
            <person name="Cao J."/>
            <person name="Sun X."/>
            <person name="Fu Y."/>
            <person name="Fang X."/>
            <person name="Guo X."/>
            <person name="Wang B."/>
            <person name="Hou R."/>
            <person name="Shen F."/>
            <person name="Mu B."/>
            <person name="Ni P."/>
            <person name="Lin R."/>
            <person name="Qian W."/>
            <person name="Wang G."/>
            <person name="Yu C."/>
            <person name="Nie W."/>
            <person name="Wang J."/>
            <person name="Wu Z."/>
            <person name="Liang H."/>
            <person name="Min J."/>
            <person name="Wu Q."/>
            <person name="Cheng S."/>
            <person name="Ruan J."/>
            <person name="Wang M."/>
            <person name="Shi Z."/>
            <person name="Wen M."/>
            <person name="Liu B."/>
            <person name="Ren X."/>
            <person name="Zheng H."/>
            <person name="Dong D."/>
            <person name="Cook K."/>
            <person name="Shan G."/>
            <person name="Zhang H."/>
            <person name="Kosiol C."/>
            <person name="Xie X."/>
            <person name="Lu Z."/>
            <person name="Zheng H."/>
            <person name="Li Y."/>
            <person name="Steiner C.C."/>
            <person name="Lam T.T."/>
            <person name="Lin S."/>
            <person name="Zhang Q."/>
            <person name="Li G."/>
            <person name="Tian J."/>
            <person name="Gong T."/>
            <person name="Liu H."/>
            <person name="Zhang D."/>
            <person name="Fang L."/>
            <person name="Ye C."/>
            <person name="Zhang J."/>
            <person name="Hu W."/>
            <person name="Xu A."/>
            <person name="Ren Y."/>
            <person name="Zhang G."/>
            <person name="Bruford M.W."/>
            <person name="Li Q."/>
            <person name="Ma L."/>
            <person name="Guo Y."/>
            <person name="An N."/>
            <person name="Hu Y."/>
            <person name="Zheng Y."/>
            <person name="Shi Y."/>
            <person name="Li Z."/>
            <person name="Liu Q."/>
            <person name="Chen Y."/>
            <person name="Zhao J."/>
            <person name="Qu N."/>
            <person name="Zhao S."/>
            <person name="Tian F."/>
            <person name="Wang X."/>
            <person name="Wang H."/>
            <person name="Xu L."/>
            <person name="Liu X."/>
            <person name="Vinar T."/>
            <person name="Wang Y."/>
            <person name="Lam T.W."/>
            <person name="Yiu S.M."/>
            <person name="Liu S."/>
            <person name="Zhang H."/>
            <person name="Li D."/>
            <person name="Huang Y."/>
            <person name="Wang X."/>
            <person name="Yang G."/>
            <person name="Jiang Z."/>
            <person name="Wang J."/>
            <person name="Qin N."/>
            <person name="Li L."/>
            <person name="Li J."/>
            <person name="Bolund L."/>
            <person name="Kristiansen K."/>
            <person name="Wong G.K."/>
            <person name="Olson M."/>
            <person name="Zhang X."/>
            <person name="Li S."/>
            <person name="Yang H."/>
            <person name="Wang J."/>
            <person name="Wang J."/>
        </authorList>
    </citation>
    <scope>NUCLEOTIDE SEQUENCE [LARGE SCALE GENOMIC DNA]</scope>
</reference>
<evidence type="ECO:0000256" key="1">
    <source>
        <dbReference type="SAM" id="MobiDB-lite"/>
    </source>
</evidence>
<name>D2HBU7_AILME</name>
<organism evidence="2">
    <name type="scientific">Ailuropoda melanoleuca</name>
    <name type="common">Giant panda</name>
    <dbReference type="NCBI Taxonomy" id="9646"/>
    <lineage>
        <taxon>Eukaryota</taxon>
        <taxon>Metazoa</taxon>
        <taxon>Chordata</taxon>
        <taxon>Craniata</taxon>
        <taxon>Vertebrata</taxon>
        <taxon>Euteleostomi</taxon>
        <taxon>Mammalia</taxon>
        <taxon>Eutheria</taxon>
        <taxon>Laurasiatheria</taxon>
        <taxon>Carnivora</taxon>
        <taxon>Caniformia</taxon>
        <taxon>Ursidae</taxon>
        <taxon>Ailuropoda</taxon>
    </lineage>
</organism>
<dbReference type="AlphaFoldDB" id="D2HBU7"/>
<feature type="region of interest" description="Disordered" evidence="1">
    <location>
        <begin position="18"/>
        <end position="74"/>
    </location>
</feature>
<feature type="compositionally biased region" description="Basic and acidic residues" evidence="1">
    <location>
        <begin position="18"/>
        <end position="40"/>
    </location>
</feature>
<gene>
    <name evidence="2" type="ORF">PANDA_008025</name>
</gene>
<dbReference type="InParanoid" id="D2HBU7"/>
<feature type="non-terminal residue" evidence="2">
    <location>
        <position position="98"/>
    </location>
</feature>
<dbReference type="EMBL" id="GL192667">
    <property type="protein sequence ID" value="EFB28484.1"/>
    <property type="molecule type" value="Genomic_DNA"/>
</dbReference>
<dbReference type="InterPro" id="IPR027957">
    <property type="entry name" value="DUF4634"/>
</dbReference>
<accession>D2HBU7</accession>
<sequence>DDFGANFTVDYSMFESEDRLNRLDKEVREEAESTTSHETEGTDGQKPGTLKPMTVEPVSGLGMGGRGRPDLNDAVSSLQSPVPLLLSWALVQGGMYFM</sequence>